<dbReference type="Gene3D" id="1.20.120.530">
    <property type="entry name" value="GntR ligand-binding domain-like"/>
    <property type="match status" value="1"/>
</dbReference>
<dbReference type="SUPFAM" id="SSF46785">
    <property type="entry name" value="Winged helix' DNA-binding domain"/>
    <property type="match status" value="2"/>
</dbReference>
<dbReference type="InterPro" id="IPR008920">
    <property type="entry name" value="TF_FadR/GntR_C"/>
</dbReference>
<dbReference type="PANTHER" id="PTHR43537">
    <property type="entry name" value="TRANSCRIPTIONAL REGULATOR, GNTR FAMILY"/>
    <property type="match status" value="1"/>
</dbReference>
<keyword evidence="3" id="KW-0804">Transcription</keyword>
<evidence type="ECO:0000259" key="5">
    <source>
        <dbReference type="PROSITE" id="PS50949"/>
    </source>
</evidence>
<feature type="domain" description="HTH gntR-type" evidence="5">
    <location>
        <begin position="36"/>
        <end position="103"/>
    </location>
</feature>
<protein>
    <submittedName>
        <fullName evidence="6">Transcriptional regulator</fullName>
    </submittedName>
</protein>
<proteinExistence type="predicted"/>
<dbReference type="SUPFAM" id="SSF48008">
    <property type="entry name" value="GntR ligand-binding domain-like"/>
    <property type="match status" value="1"/>
</dbReference>
<evidence type="ECO:0000256" key="1">
    <source>
        <dbReference type="ARBA" id="ARBA00023015"/>
    </source>
</evidence>
<organism evidence="6 7">
    <name type="scientific">Kumtagia ephedrae</name>
    <dbReference type="NCBI Taxonomy" id="2116701"/>
    <lineage>
        <taxon>Bacteria</taxon>
        <taxon>Pseudomonadati</taxon>
        <taxon>Pseudomonadota</taxon>
        <taxon>Alphaproteobacteria</taxon>
        <taxon>Hyphomicrobiales</taxon>
        <taxon>Phyllobacteriaceae</taxon>
        <taxon>Kumtagia</taxon>
    </lineage>
</organism>
<dbReference type="PROSITE" id="PS50949">
    <property type="entry name" value="HTH_GNTR"/>
    <property type="match status" value="1"/>
</dbReference>
<keyword evidence="2" id="KW-0238">DNA-binding</keyword>
<dbReference type="AlphaFoldDB" id="A0A2P7SJI4"/>
<dbReference type="InterPro" id="IPR036390">
    <property type="entry name" value="WH_DNA-bd_sf"/>
</dbReference>
<name>A0A2P7SJI4_9HYPH</name>
<evidence type="ECO:0000313" key="6">
    <source>
        <dbReference type="EMBL" id="PSJ62659.1"/>
    </source>
</evidence>
<keyword evidence="7" id="KW-1185">Reference proteome</keyword>
<dbReference type="PANTHER" id="PTHR43537:SF24">
    <property type="entry name" value="GLUCONATE OPERON TRANSCRIPTIONAL REPRESSOR"/>
    <property type="match status" value="1"/>
</dbReference>
<evidence type="ECO:0000256" key="4">
    <source>
        <dbReference type="SAM" id="MobiDB-lite"/>
    </source>
</evidence>
<sequence>MNVSLSSPAGRGCRQAGEGRHDVRKKASPRAQLGASPLYELIHGVLRDHIVEGVFPPGLVLGETGVARAFSASRVPAAAALRRLQEEGLVEAFEGRGYVTASRRNGKPVRLDLFAAGLTLPPDFAGETKARNRHELLYPLVEHEVAACLAYGRFLLNESALAEHHKVSRTVAHEVLTKLDRTGLIARDSNQRWYAGPLTERLLREHFEMRWLLEPIALDQVAADLDPAELDAKRRRAAEARDGPRPPSVLEGLENDLHVDIVLRCPNQQLRETIRRSQLPIIATHSTYEHRSREEISTMIGEHLEILDRLRSGRRKQAAVALEAHLRRSLGSNLELIRRLKPLSQDALPPYLVSIEA</sequence>
<dbReference type="InterPro" id="IPR036388">
    <property type="entry name" value="WH-like_DNA-bd_sf"/>
</dbReference>
<reference evidence="6 7" key="1">
    <citation type="submission" date="2018-03" db="EMBL/GenBank/DDBJ databases">
        <title>The draft genome of Mesorhizobium sp. 6GN-30.</title>
        <authorList>
            <person name="Liu L."/>
            <person name="Li L."/>
            <person name="Wang T."/>
            <person name="Zhang X."/>
            <person name="Liang L."/>
        </authorList>
    </citation>
    <scope>NUCLEOTIDE SEQUENCE [LARGE SCALE GENOMIC DNA]</scope>
    <source>
        <strain evidence="6 7">6GN30</strain>
    </source>
</reference>
<feature type="region of interest" description="Disordered" evidence="4">
    <location>
        <begin position="1"/>
        <end position="29"/>
    </location>
</feature>
<dbReference type="InterPro" id="IPR000524">
    <property type="entry name" value="Tscrpt_reg_HTH_GntR"/>
</dbReference>
<dbReference type="GO" id="GO:0003677">
    <property type="term" value="F:DNA binding"/>
    <property type="evidence" value="ECO:0007669"/>
    <property type="project" value="UniProtKB-KW"/>
</dbReference>
<dbReference type="SMART" id="SM00895">
    <property type="entry name" value="FCD"/>
    <property type="match status" value="1"/>
</dbReference>
<evidence type="ECO:0000256" key="2">
    <source>
        <dbReference type="ARBA" id="ARBA00023125"/>
    </source>
</evidence>
<dbReference type="Gene3D" id="1.10.10.10">
    <property type="entry name" value="Winged helix-like DNA-binding domain superfamily/Winged helix DNA-binding domain"/>
    <property type="match status" value="2"/>
</dbReference>
<accession>A0A2P7SJI4</accession>
<dbReference type="InterPro" id="IPR011711">
    <property type="entry name" value="GntR_C"/>
</dbReference>
<evidence type="ECO:0000256" key="3">
    <source>
        <dbReference type="ARBA" id="ARBA00023163"/>
    </source>
</evidence>
<gene>
    <name evidence="6" type="ORF">C7I84_08670</name>
</gene>
<comment type="caution">
    <text evidence="6">The sequence shown here is derived from an EMBL/GenBank/DDBJ whole genome shotgun (WGS) entry which is preliminary data.</text>
</comment>
<evidence type="ECO:0000313" key="7">
    <source>
        <dbReference type="Proteomes" id="UP000241229"/>
    </source>
</evidence>
<dbReference type="Pfam" id="PF07729">
    <property type="entry name" value="FCD"/>
    <property type="match status" value="1"/>
</dbReference>
<dbReference type="OrthoDB" id="8066003at2"/>
<dbReference type="Pfam" id="PF00392">
    <property type="entry name" value="GntR"/>
    <property type="match status" value="1"/>
</dbReference>
<dbReference type="GO" id="GO:0003700">
    <property type="term" value="F:DNA-binding transcription factor activity"/>
    <property type="evidence" value="ECO:0007669"/>
    <property type="project" value="InterPro"/>
</dbReference>
<dbReference type="Proteomes" id="UP000241229">
    <property type="component" value="Unassembled WGS sequence"/>
</dbReference>
<dbReference type="SMART" id="SM00345">
    <property type="entry name" value="HTH_GNTR"/>
    <property type="match status" value="2"/>
</dbReference>
<keyword evidence="1" id="KW-0805">Transcription regulation</keyword>
<dbReference type="EMBL" id="PXYK01000006">
    <property type="protein sequence ID" value="PSJ62659.1"/>
    <property type="molecule type" value="Genomic_DNA"/>
</dbReference>